<dbReference type="FunFam" id="3.40.50.300:FF:000224">
    <property type="entry name" value="Energy-coupling factor transporter ATP-binding protein EcfA"/>
    <property type="match status" value="1"/>
</dbReference>
<dbReference type="PANTHER" id="PTHR43553">
    <property type="entry name" value="HEAVY METAL TRANSPORTER"/>
    <property type="match status" value="1"/>
</dbReference>
<keyword evidence="4" id="KW-1003">Cell membrane</keyword>
<evidence type="ECO:0000256" key="3">
    <source>
        <dbReference type="ARBA" id="ARBA00022448"/>
    </source>
</evidence>
<proteinExistence type="inferred from homology"/>
<dbReference type="SMART" id="SM00382">
    <property type="entry name" value="AAA"/>
    <property type="match status" value="1"/>
</dbReference>
<evidence type="ECO:0000256" key="2">
    <source>
        <dbReference type="ARBA" id="ARBA00005417"/>
    </source>
</evidence>
<dbReference type="InterPro" id="IPR003593">
    <property type="entry name" value="AAA+_ATPase"/>
</dbReference>
<keyword evidence="11" id="KW-1185">Reference proteome</keyword>
<dbReference type="InterPro" id="IPR003439">
    <property type="entry name" value="ABC_transporter-like_ATP-bd"/>
</dbReference>
<evidence type="ECO:0000313" key="11">
    <source>
        <dbReference type="Proteomes" id="UP000366051"/>
    </source>
</evidence>
<sequence length="283" mass="31421">MRSLVEIESLVHRYPDKTTIEFGGIDFHIAPGEIVALLGSNGSGKSTLLNHMIGQLVPHSGKIKVFGANPRKEIKKIRHSLGMVLQSPEEQLIGPTVWDDIAFALYNATWPEEEIISQVDTIMKELSIVHLAEKLPHYLSGGEQQKVALAGAIVMNPKLLILDEPFSRLDLKSKEALVQLLRKINEKYGTAILLTSHDLSMLPELVHKVYILKKGSFIGAGKPEEVLLDVPLLTQADLEPPPLLELVKRLRQQGINLPYTSNVKEVTDALLPYLSFPPRAISR</sequence>
<dbReference type="InterPro" id="IPR027417">
    <property type="entry name" value="P-loop_NTPase"/>
</dbReference>
<dbReference type="Proteomes" id="UP000366051">
    <property type="component" value="Chromosome"/>
</dbReference>
<evidence type="ECO:0000256" key="8">
    <source>
        <dbReference type="ARBA" id="ARBA00023136"/>
    </source>
</evidence>
<dbReference type="KEGG" id="hcv:FTV88_0596"/>
<dbReference type="GO" id="GO:0042626">
    <property type="term" value="F:ATPase-coupled transmembrane transporter activity"/>
    <property type="evidence" value="ECO:0007669"/>
    <property type="project" value="TreeGrafter"/>
</dbReference>
<dbReference type="AlphaFoldDB" id="A0A5Q2N2H7"/>
<comment type="similarity">
    <text evidence="2">Belongs to the ABC transporter superfamily.</text>
</comment>
<comment type="subcellular location">
    <subcellularLocation>
        <location evidence="1">Cell membrane</location>
        <topology evidence="1">Peripheral membrane protein</topology>
    </subcellularLocation>
</comment>
<keyword evidence="8" id="KW-0472">Membrane</keyword>
<evidence type="ECO:0000256" key="6">
    <source>
        <dbReference type="ARBA" id="ARBA00022840"/>
    </source>
</evidence>
<gene>
    <name evidence="10" type="ORF">FTV88_0596</name>
</gene>
<protein>
    <submittedName>
        <fullName evidence="10">ABC transporter family protein</fullName>
    </submittedName>
</protein>
<dbReference type="RefSeq" id="WP_153724288.1">
    <property type="nucleotide sequence ID" value="NZ_CP045875.1"/>
</dbReference>
<dbReference type="Gene3D" id="3.40.50.300">
    <property type="entry name" value="P-loop containing nucleotide triphosphate hydrolases"/>
    <property type="match status" value="1"/>
</dbReference>
<dbReference type="PROSITE" id="PS00211">
    <property type="entry name" value="ABC_TRANSPORTER_1"/>
    <property type="match status" value="1"/>
</dbReference>
<dbReference type="InterPro" id="IPR015856">
    <property type="entry name" value="ABC_transpr_CbiO/EcfA_su"/>
</dbReference>
<dbReference type="GO" id="GO:0043190">
    <property type="term" value="C:ATP-binding cassette (ABC) transporter complex"/>
    <property type="evidence" value="ECO:0007669"/>
    <property type="project" value="TreeGrafter"/>
</dbReference>
<dbReference type="OrthoDB" id="9784332at2"/>
<evidence type="ECO:0000313" key="10">
    <source>
        <dbReference type="EMBL" id="QGG46775.1"/>
    </source>
</evidence>
<keyword evidence="3" id="KW-0813">Transport</keyword>
<accession>A0A5Q2N2H7</accession>
<name>A0A5Q2N2H7_9FIRM</name>
<dbReference type="Pfam" id="PF00005">
    <property type="entry name" value="ABC_tran"/>
    <property type="match status" value="1"/>
</dbReference>
<keyword evidence="7" id="KW-1278">Translocase</keyword>
<dbReference type="CDD" id="cd03225">
    <property type="entry name" value="ABC_cobalt_CbiO_domain1"/>
    <property type="match status" value="1"/>
</dbReference>
<evidence type="ECO:0000259" key="9">
    <source>
        <dbReference type="PROSITE" id="PS50893"/>
    </source>
</evidence>
<evidence type="ECO:0000256" key="7">
    <source>
        <dbReference type="ARBA" id="ARBA00022967"/>
    </source>
</evidence>
<dbReference type="PROSITE" id="PS50893">
    <property type="entry name" value="ABC_TRANSPORTER_2"/>
    <property type="match status" value="1"/>
</dbReference>
<evidence type="ECO:0000256" key="4">
    <source>
        <dbReference type="ARBA" id="ARBA00022475"/>
    </source>
</evidence>
<keyword evidence="6" id="KW-0067">ATP-binding</keyword>
<dbReference type="PANTHER" id="PTHR43553:SF24">
    <property type="entry name" value="ENERGY-COUPLING FACTOR TRANSPORTER ATP-BINDING PROTEIN ECFA1"/>
    <property type="match status" value="1"/>
</dbReference>
<dbReference type="InterPro" id="IPR017871">
    <property type="entry name" value="ABC_transporter-like_CS"/>
</dbReference>
<reference evidence="11" key="1">
    <citation type="submission" date="2019-11" db="EMBL/GenBank/DDBJ databases">
        <title>Genome sequence of Heliorestis convoluta strain HH, an alkaliphilic and minimalistic phototrophic bacterium from a soda lake in Egypt.</title>
        <authorList>
            <person name="Dewey E.D."/>
            <person name="Stokes L.M."/>
            <person name="Burchell B.M."/>
            <person name="Shaffer K.N."/>
            <person name="Huntington A.M."/>
            <person name="Baker J.M."/>
            <person name="Nadendla S."/>
            <person name="Giglio M.G."/>
            <person name="Touchman J.W."/>
            <person name="Blankenship R.E."/>
            <person name="Madigan M.T."/>
            <person name="Sattley W.M."/>
        </authorList>
    </citation>
    <scope>NUCLEOTIDE SEQUENCE [LARGE SCALE GENOMIC DNA]</scope>
    <source>
        <strain evidence="11">HH</strain>
    </source>
</reference>
<keyword evidence="5" id="KW-0547">Nucleotide-binding</keyword>
<feature type="domain" description="ABC transporter" evidence="9">
    <location>
        <begin position="5"/>
        <end position="239"/>
    </location>
</feature>
<evidence type="ECO:0000256" key="5">
    <source>
        <dbReference type="ARBA" id="ARBA00022741"/>
    </source>
</evidence>
<dbReference type="SUPFAM" id="SSF52540">
    <property type="entry name" value="P-loop containing nucleoside triphosphate hydrolases"/>
    <property type="match status" value="1"/>
</dbReference>
<dbReference type="GO" id="GO:0005524">
    <property type="term" value="F:ATP binding"/>
    <property type="evidence" value="ECO:0007669"/>
    <property type="project" value="UniProtKB-KW"/>
</dbReference>
<evidence type="ECO:0000256" key="1">
    <source>
        <dbReference type="ARBA" id="ARBA00004202"/>
    </source>
</evidence>
<organism evidence="10 11">
    <name type="scientific">Heliorestis convoluta</name>
    <dbReference type="NCBI Taxonomy" id="356322"/>
    <lineage>
        <taxon>Bacteria</taxon>
        <taxon>Bacillati</taxon>
        <taxon>Bacillota</taxon>
        <taxon>Clostridia</taxon>
        <taxon>Eubacteriales</taxon>
        <taxon>Heliobacteriaceae</taxon>
        <taxon>Heliorestis</taxon>
    </lineage>
</organism>
<dbReference type="GO" id="GO:0016887">
    <property type="term" value="F:ATP hydrolysis activity"/>
    <property type="evidence" value="ECO:0007669"/>
    <property type="project" value="InterPro"/>
</dbReference>
<dbReference type="InterPro" id="IPR050095">
    <property type="entry name" value="ECF_ABC_transporter_ATP-bd"/>
</dbReference>
<dbReference type="EMBL" id="CP045875">
    <property type="protein sequence ID" value="QGG46775.1"/>
    <property type="molecule type" value="Genomic_DNA"/>
</dbReference>